<dbReference type="AlphaFoldDB" id="A0AAV7KR20"/>
<dbReference type="GO" id="GO:0019905">
    <property type="term" value="F:syntaxin binding"/>
    <property type="evidence" value="ECO:0007669"/>
    <property type="project" value="InterPro"/>
</dbReference>
<name>A0AAV7KR20_PLEWA</name>
<evidence type="ECO:0000256" key="2">
    <source>
        <dbReference type="ARBA" id="ARBA00022448"/>
    </source>
</evidence>
<comment type="subcellular location">
    <subcellularLocation>
        <location evidence="6">Synapse</location>
    </subcellularLocation>
</comment>
<dbReference type="CDD" id="cd22809">
    <property type="entry name" value="Complexin_NTD_CPLX_III_IV"/>
    <property type="match status" value="1"/>
</dbReference>
<evidence type="ECO:0000313" key="8">
    <source>
        <dbReference type="Proteomes" id="UP001066276"/>
    </source>
</evidence>
<accession>A0AAV7KR20</accession>
<keyword evidence="8" id="KW-1185">Reference proteome</keyword>
<protein>
    <recommendedName>
        <fullName evidence="9">Complexin-3</fullName>
    </recommendedName>
</protein>
<proteinExistence type="inferred from homology"/>
<dbReference type="Pfam" id="PF05835">
    <property type="entry name" value="Synaphin"/>
    <property type="match status" value="1"/>
</dbReference>
<dbReference type="GO" id="GO:0043195">
    <property type="term" value="C:terminal bouton"/>
    <property type="evidence" value="ECO:0007669"/>
    <property type="project" value="TreeGrafter"/>
</dbReference>
<dbReference type="GO" id="GO:0016079">
    <property type="term" value="P:synaptic vesicle exocytosis"/>
    <property type="evidence" value="ECO:0007669"/>
    <property type="project" value="TreeGrafter"/>
</dbReference>
<sequence length="156" mass="18114">MKSLLGAQVKQLTCCVPTKFKKDPPKTYEKEEEGLVAMMRRKWSSEEQYQERLDEEKRNRDAFYAQKKAERAVMRDHFREKYQIPKNQADVQVRCSSNVKLSKEVMALVKPDEAPEPALSFFGPLPNIENLDLSFLRKTADNTMDSLRPGPQCQIM</sequence>
<evidence type="ECO:0000256" key="1">
    <source>
        <dbReference type="ARBA" id="ARBA00005396"/>
    </source>
</evidence>
<dbReference type="InterPro" id="IPR008849">
    <property type="entry name" value="Synaphin"/>
</dbReference>
<dbReference type="PANTHER" id="PTHR16705:SF5">
    <property type="entry name" value="COMPLEXIN-3"/>
    <property type="match status" value="1"/>
</dbReference>
<evidence type="ECO:0000256" key="3">
    <source>
        <dbReference type="ARBA" id="ARBA00022483"/>
    </source>
</evidence>
<evidence type="ECO:0000256" key="4">
    <source>
        <dbReference type="ARBA" id="ARBA00022775"/>
    </source>
</evidence>
<dbReference type="GO" id="GO:0046928">
    <property type="term" value="P:regulation of neurotransmitter secretion"/>
    <property type="evidence" value="ECO:0007669"/>
    <property type="project" value="TreeGrafter"/>
</dbReference>
<reference evidence="7" key="1">
    <citation type="journal article" date="2022" name="bioRxiv">
        <title>Sequencing and chromosome-scale assembly of the giantPleurodeles waltlgenome.</title>
        <authorList>
            <person name="Brown T."/>
            <person name="Elewa A."/>
            <person name="Iarovenko S."/>
            <person name="Subramanian E."/>
            <person name="Araus A.J."/>
            <person name="Petzold A."/>
            <person name="Susuki M."/>
            <person name="Suzuki K.-i.T."/>
            <person name="Hayashi T."/>
            <person name="Toyoda A."/>
            <person name="Oliveira C."/>
            <person name="Osipova E."/>
            <person name="Leigh N.D."/>
            <person name="Simon A."/>
            <person name="Yun M.H."/>
        </authorList>
    </citation>
    <scope>NUCLEOTIDE SEQUENCE</scope>
    <source>
        <strain evidence="7">20211129_DDA</strain>
        <tissue evidence="7">Liver</tissue>
    </source>
</reference>
<organism evidence="7 8">
    <name type="scientific">Pleurodeles waltl</name>
    <name type="common">Iberian ribbed newt</name>
    <dbReference type="NCBI Taxonomy" id="8319"/>
    <lineage>
        <taxon>Eukaryota</taxon>
        <taxon>Metazoa</taxon>
        <taxon>Chordata</taxon>
        <taxon>Craniata</taxon>
        <taxon>Vertebrata</taxon>
        <taxon>Euteleostomi</taxon>
        <taxon>Amphibia</taxon>
        <taxon>Batrachia</taxon>
        <taxon>Caudata</taxon>
        <taxon>Salamandroidea</taxon>
        <taxon>Salamandridae</taxon>
        <taxon>Pleurodelinae</taxon>
        <taxon>Pleurodeles</taxon>
    </lineage>
</organism>
<gene>
    <name evidence="7" type="ORF">NDU88_000848</name>
</gene>
<keyword evidence="2" id="KW-0813">Transport</keyword>
<dbReference type="PANTHER" id="PTHR16705">
    <property type="entry name" value="COMPLEXIN"/>
    <property type="match status" value="1"/>
</dbReference>
<evidence type="ECO:0008006" key="9">
    <source>
        <dbReference type="Google" id="ProtNLM"/>
    </source>
</evidence>
<comment type="similarity">
    <text evidence="1">Belongs to the complexin/synaphin family.</text>
</comment>
<evidence type="ECO:0000313" key="7">
    <source>
        <dbReference type="EMBL" id="KAJ1080654.1"/>
    </source>
</evidence>
<keyword evidence="4" id="KW-0532">Neurotransmitter transport</keyword>
<keyword evidence="3" id="KW-0268">Exocytosis</keyword>
<evidence type="ECO:0000256" key="6">
    <source>
        <dbReference type="ARBA" id="ARBA00034103"/>
    </source>
</evidence>
<comment type="caution">
    <text evidence="7">The sequence shown here is derived from an EMBL/GenBank/DDBJ whole genome shotgun (WGS) entry which is preliminary data.</text>
</comment>
<keyword evidence="5" id="KW-0770">Synapse</keyword>
<dbReference type="EMBL" id="JANPWB010000016">
    <property type="protein sequence ID" value="KAJ1080654.1"/>
    <property type="molecule type" value="Genomic_DNA"/>
</dbReference>
<dbReference type="Proteomes" id="UP001066276">
    <property type="component" value="Chromosome 12"/>
</dbReference>
<dbReference type="GO" id="GO:0031201">
    <property type="term" value="C:SNARE complex"/>
    <property type="evidence" value="ECO:0007669"/>
    <property type="project" value="TreeGrafter"/>
</dbReference>
<evidence type="ECO:0000256" key="5">
    <source>
        <dbReference type="ARBA" id="ARBA00023018"/>
    </source>
</evidence>